<evidence type="ECO:0000313" key="2">
    <source>
        <dbReference type="Proteomes" id="UP000228689"/>
    </source>
</evidence>
<dbReference type="EMBL" id="PFMC01000020">
    <property type="protein sequence ID" value="PIY95256.1"/>
    <property type="molecule type" value="Genomic_DNA"/>
</dbReference>
<dbReference type="AlphaFoldDB" id="A0A2M7RFX2"/>
<protein>
    <submittedName>
        <fullName evidence="1">Uncharacterized protein</fullName>
    </submittedName>
</protein>
<gene>
    <name evidence="1" type="ORF">COY67_00815</name>
</gene>
<sequence>MKQKIGKLTGRFKVRYNNRDFYCDLQATHDIGYLTYRQQHALVAAIAINFLDSVELEMLVKRFFYCGGAVQYYWAIDKNHRALKKIIVEFIRIFPAVSHQKCLLDISFKTEYRIEFDQQYVKN</sequence>
<evidence type="ECO:0000313" key="1">
    <source>
        <dbReference type="EMBL" id="PIY95256.1"/>
    </source>
</evidence>
<reference evidence="2" key="1">
    <citation type="submission" date="2017-09" db="EMBL/GenBank/DDBJ databases">
        <title>Depth-based differentiation of microbial function through sediment-hosted aquifers and enrichment of novel symbionts in the deep terrestrial subsurface.</title>
        <authorList>
            <person name="Probst A.J."/>
            <person name="Ladd B."/>
            <person name="Jarett J.K."/>
            <person name="Geller-Mcgrath D.E."/>
            <person name="Sieber C.M.K."/>
            <person name="Emerson J.B."/>
            <person name="Anantharaman K."/>
            <person name="Thomas B.C."/>
            <person name="Malmstrom R."/>
            <person name="Stieglmeier M."/>
            <person name="Klingl A."/>
            <person name="Woyke T."/>
            <person name="Ryan C.M."/>
            <person name="Banfield J.F."/>
        </authorList>
    </citation>
    <scope>NUCLEOTIDE SEQUENCE [LARGE SCALE GENOMIC DNA]</scope>
</reference>
<proteinExistence type="predicted"/>
<organism evidence="1 2">
    <name type="scientific">Candidatus Komeilibacteria bacterium CG_4_10_14_0_8_um_filter_37_78</name>
    <dbReference type="NCBI Taxonomy" id="1974471"/>
    <lineage>
        <taxon>Bacteria</taxon>
        <taxon>Candidatus Komeiliibacteriota</taxon>
    </lineage>
</organism>
<comment type="caution">
    <text evidence="1">The sequence shown here is derived from an EMBL/GenBank/DDBJ whole genome shotgun (WGS) entry which is preliminary data.</text>
</comment>
<accession>A0A2M7RFX2</accession>
<dbReference type="Proteomes" id="UP000228689">
    <property type="component" value="Unassembled WGS sequence"/>
</dbReference>
<name>A0A2M7RFX2_9BACT</name>